<accession>A0ABS8NIE0</accession>
<keyword evidence="2" id="KW-1133">Transmembrane helix</keyword>
<feature type="transmembrane region" description="Helical" evidence="2">
    <location>
        <begin position="81"/>
        <end position="99"/>
    </location>
</feature>
<gene>
    <name evidence="3" type="ORF">LOC71_10450</name>
</gene>
<evidence type="ECO:0000256" key="1">
    <source>
        <dbReference type="SAM" id="MobiDB-lite"/>
    </source>
</evidence>
<feature type="transmembrane region" description="Helical" evidence="2">
    <location>
        <begin position="9"/>
        <end position="29"/>
    </location>
</feature>
<organism evidence="3 4">
    <name type="scientific">Rhodopirellula halodulae</name>
    <dbReference type="NCBI Taxonomy" id="2894198"/>
    <lineage>
        <taxon>Bacteria</taxon>
        <taxon>Pseudomonadati</taxon>
        <taxon>Planctomycetota</taxon>
        <taxon>Planctomycetia</taxon>
        <taxon>Pirellulales</taxon>
        <taxon>Pirellulaceae</taxon>
        <taxon>Rhodopirellula</taxon>
    </lineage>
</organism>
<name>A0ABS8NIE0_9BACT</name>
<sequence length="152" mass="16700">MTPDRQLQWFLRFVGGVSLLAFAAAIMPEKWMIEVAEELGFDPFPHSPLTFYLARNLSLLYGFVGSLLLILANDLPRYRELIGWAAIGTMLFGLLQLLVDAMSGLPGWWTVGEGGSTLAGGLLLRWLEQRARSTGTPRDTGADRAGFEESPG</sequence>
<reference evidence="3" key="1">
    <citation type="submission" date="2021-11" db="EMBL/GenBank/DDBJ databases">
        <title>Genome sequence.</title>
        <authorList>
            <person name="Sun Q."/>
        </authorList>
    </citation>
    <scope>NUCLEOTIDE SEQUENCE</scope>
    <source>
        <strain evidence="3">JC740</strain>
    </source>
</reference>
<keyword evidence="2" id="KW-0812">Transmembrane</keyword>
<comment type="caution">
    <text evidence="3">The sequence shown here is derived from an EMBL/GenBank/DDBJ whole genome shotgun (WGS) entry which is preliminary data.</text>
</comment>
<evidence type="ECO:0000256" key="2">
    <source>
        <dbReference type="SAM" id="Phobius"/>
    </source>
</evidence>
<dbReference type="RefSeq" id="WP_230273589.1">
    <property type="nucleotide sequence ID" value="NZ_JAJKFW010000022.1"/>
</dbReference>
<keyword evidence="4" id="KW-1185">Reference proteome</keyword>
<dbReference type="EMBL" id="JAJKFW010000022">
    <property type="protein sequence ID" value="MCC9642697.1"/>
    <property type="molecule type" value="Genomic_DNA"/>
</dbReference>
<proteinExistence type="predicted"/>
<evidence type="ECO:0000313" key="4">
    <source>
        <dbReference type="Proteomes" id="UP001430306"/>
    </source>
</evidence>
<feature type="transmembrane region" description="Helical" evidence="2">
    <location>
        <begin position="49"/>
        <end position="72"/>
    </location>
</feature>
<keyword evidence="2" id="KW-0472">Membrane</keyword>
<protein>
    <submittedName>
        <fullName evidence="3">Uncharacterized protein</fullName>
    </submittedName>
</protein>
<dbReference type="Proteomes" id="UP001430306">
    <property type="component" value="Unassembled WGS sequence"/>
</dbReference>
<feature type="compositionally biased region" description="Basic and acidic residues" evidence="1">
    <location>
        <begin position="140"/>
        <end position="152"/>
    </location>
</feature>
<evidence type="ECO:0000313" key="3">
    <source>
        <dbReference type="EMBL" id="MCC9642697.1"/>
    </source>
</evidence>
<feature type="region of interest" description="Disordered" evidence="1">
    <location>
        <begin position="133"/>
        <end position="152"/>
    </location>
</feature>